<evidence type="ECO:0000313" key="3">
    <source>
        <dbReference type="Proteomes" id="UP000655208"/>
    </source>
</evidence>
<protein>
    <recommendedName>
        <fullName evidence="4">Cytochrome c biogenesis protein CcdA</fullName>
    </recommendedName>
</protein>
<keyword evidence="1" id="KW-0812">Transmembrane</keyword>
<proteinExistence type="predicted"/>
<keyword evidence="3" id="KW-1185">Reference proteome</keyword>
<organism evidence="2 3">
    <name type="scientific">Nakamurella endophytica</name>
    <dbReference type="NCBI Taxonomy" id="1748367"/>
    <lineage>
        <taxon>Bacteria</taxon>
        <taxon>Bacillati</taxon>
        <taxon>Actinomycetota</taxon>
        <taxon>Actinomycetes</taxon>
        <taxon>Nakamurellales</taxon>
        <taxon>Nakamurellaceae</taxon>
        <taxon>Nakamurella</taxon>
    </lineage>
</organism>
<reference evidence="2" key="2">
    <citation type="submission" date="2020-09" db="EMBL/GenBank/DDBJ databases">
        <authorList>
            <person name="Sun Q."/>
            <person name="Zhou Y."/>
        </authorList>
    </citation>
    <scope>NUCLEOTIDE SEQUENCE</scope>
    <source>
        <strain evidence="2">CGMCC 4.7308</strain>
    </source>
</reference>
<accession>A0A917TD74</accession>
<feature type="transmembrane region" description="Helical" evidence="1">
    <location>
        <begin position="6"/>
        <end position="27"/>
    </location>
</feature>
<keyword evidence="1" id="KW-0472">Membrane</keyword>
<dbReference type="AlphaFoldDB" id="A0A917TD74"/>
<feature type="transmembrane region" description="Helical" evidence="1">
    <location>
        <begin position="167"/>
        <end position="190"/>
    </location>
</feature>
<comment type="caution">
    <text evidence="2">The sequence shown here is derived from an EMBL/GenBank/DDBJ whole genome shotgun (WGS) entry which is preliminary data.</text>
</comment>
<feature type="transmembrane region" description="Helical" evidence="1">
    <location>
        <begin position="237"/>
        <end position="256"/>
    </location>
</feature>
<feature type="transmembrane region" description="Helical" evidence="1">
    <location>
        <begin position="130"/>
        <end position="155"/>
    </location>
</feature>
<gene>
    <name evidence="2" type="ORF">GCM10011594_43100</name>
</gene>
<feature type="transmembrane region" description="Helical" evidence="1">
    <location>
        <begin position="54"/>
        <end position="79"/>
    </location>
</feature>
<reference evidence="2" key="1">
    <citation type="journal article" date="2014" name="Int. J. Syst. Evol. Microbiol.">
        <title>Complete genome sequence of Corynebacterium casei LMG S-19264T (=DSM 44701T), isolated from a smear-ripened cheese.</title>
        <authorList>
            <consortium name="US DOE Joint Genome Institute (JGI-PGF)"/>
            <person name="Walter F."/>
            <person name="Albersmeier A."/>
            <person name="Kalinowski J."/>
            <person name="Ruckert C."/>
        </authorList>
    </citation>
    <scope>NUCLEOTIDE SEQUENCE</scope>
    <source>
        <strain evidence="2">CGMCC 4.7308</strain>
    </source>
</reference>
<feature type="transmembrane region" description="Helical" evidence="1">
    <location>
        <begin position="85"/>
        <end position="110"/>
    </location>
</feature>
<dbReference type="RefSeq" id="WP_188944925.1">
    <property type="nucleotide sequence ID" value="NZ_BMNA01000020.1"/>
</dbReference>
<evidence type="ECO:0000256" key="1">
    <source>
        <dbReference type="SAM" id="Phobius"/>
    </source>
</evidence>
<sequence>MDLSPLAAGTAALAPAVAVVAAARSLWSPCGLSMLTSINPVAERSRGHRYPVTAGWFLAGAVLGGLGTGTLAAGLAAVVRWTGLPAAWSVVLAVLVLAVGAAADLGLPGLRLPTLPRQVDEQWLRRYRPWVYAGGFGVQIGTGLATYVMTAAVYGTVLLAALTGQPWWALAVGALFGLVRGLAVLLGAAATDPARLRRLVAAVERRSGSSLRAAAAAQVVALAGLAAWCLAPGQRGAGAAVALAAVVAVTGLAGMVRRPRPAAAHLPTGAVAVAAAPAAPVPAGADLRP</sequence>
<dbReference type="EMBL" id="BMNA01000020">
    <property type="protein sequence ID" value="GGM18380.1"/>
    <property type="molecule type" value="Genomic_DNA"/>
</dbReference>
<keyword evidence="1" id="KW-1133">Transmembrane helix</keyword>
<dbReference type="Proteomes" id="UP000655208">
    <property type="component" value="Unassembled WGS sequence"/>
</dbReference>
<name>A0A917TD74_9ACTN</name>
<evidence type="ECO:0008006" key="4">
    <source>
        <dbReference type="Google" id="ProtNLM"/>
    </source>
</evidence>
<evidence type="ECO:0000313" key="2">
    <source>
        <dbReference type="EMBL" id="GGM18380.1"/>
    </source>
</evidence>
<feature type="transmembrane region" description="Helical" evidence="1">
    <location>
        <begin position="211"/>
        <end position="231"/>
    </location>
</feature>